<keyword evidence="2" id="KW-1185">Reference proteome</keyword>
<evidence type="ECO:0000313" key="1">
    <source>
        <dbReference type="EMBL" id="WYK02112.1"/>
    </source>
</evidence>
<protein>
    <submittedName>
        <fullName evidence="1">Uncharacterized protein</fullName>
    </submittedName>
</protein>
<evidence type="ECO:0000313" key="2">
    <source>
        <dbReference type="Proteomes" id="UP000194948"/>
    </source>
</evidence>
<dbReference type="AlphaFoldDB" id="A0AAQ3Y7E6"/>
<name>A0AAQ3Y7E6_9ENTE</name>
<gene>
    <name evidence="1" type="ORF">A5821_003255</name>
</gene>
<dbReference type="EMBL" id="CP147244">
    <property type="protein sequence ID" value="WYK02112.1"/>
    <property type="molecule type" value="Genomic_DNA"/>
</dbReference>
<dbReference type="RefSeq" id="WP_170922907.1">
    <property type="nucleotide sequence ID" value="NZ_CP147244.1"/>
</dbReference>
<reference evidence="1" key="2">
    <citation type="submission" date="2024-03" db="EMBL/GenBank/DDBJ databases">
        <title>The Genome Sequence of Enterococcus sp. DIV0205d.</title>
        <authorList>
            <consortium name="The Broad Institute Genomics Platform"/>
            <consortium name="The Broad Institute Microbial Omics Core"/>
            <consortium name="The Broad Institute Genomic Center for Infectious Diseases"/>
            <person name="Earl A."/>
            <person name="Manson A."/>
            <person name="Gilmore M."/>
            <person name="Schwartman J."/>
            <person name="Shea T."/>
            <person name="Abouelleil A."/>
            <person name="Cao P."/>
            <person name="Chapman S."/>
            <person name="Cusick C."/>
            <person name="Young S."/>
            <person name="Neafsey D."/>
            <person name="Nusbaum C."/>
            <person name="Birren B."/>
        </authorList>
    </citation>
    <scope>NUCLEOTIDE SEQUENCE</scope>
    <source>
        <strain evidence="1">7F3_DIV0205</strain>
    </source>
</reference>
<dbReference type="Proteomes" id="UP000194948">
    <property type="component" value="Chromosome"/>
</dbReference>
<sequence>MATDKDYNYLADKAYSFDVAREKKKVEYLLKMDKFLKMKIYLKNTKS</sequence>
<proteinExistence type="predicted"/>
<reference evidence="1" key="1">
    <citation type="submission" date="2017-05" db="EMBL/GenBank/DDBJ databases">
        <authorList>
            <consortium name="The Broad Institute Genomics Platform"/>
            <consortium name="The Broad Institute Genomic Center for Infectious Diseases"/>
            <person name="Earl A."/>
            <person name="Manson A."/>
            <person name="Schwartman J."/>
            <person name="Gilmore M."/>
            <person name="Abouelleil A."/>
            <person name="Cao P."/>
            <person name="Chapman S."/>
            <person name="Cusick C."/>
            <person name="Shea T."/>
            <person name="Young S."/>
            <person name="Neafsey D."/>
            <person name="Nusbaum C."/>
            <person name="Birren B."/>
        </authorList>
    </citation>
    <scope>NUCLEOTIDE SEQUENCE</scope>
    <source>
        <strain evidence="1">7F3_DIV0205</strain>
    </source>
</reference>
<accession>A0AAQ3Y7E6</accession>
<organism evidence="1 2">
    <name type="scientific">Candidatus Enterococcus palustris</name>
    <dbReference type="NCBI Taxonomy" id="1834189"/>
    <lineage>
        <taxon>Bacteria</taxon>
        <taxon>Bacillati</taxon>
        <taxon>Bacillota</taxon>
        <taxon>Bacilli</taxon>
        <taxon>Lactobacillales</taxon>
        <taxon>Enterococcaceae</taxon>
        <taxon>Enterococcus</taxon>
    </lineage>
</organism>